<evidence type="ECO:0000313" key="3">
    <source>
        <dbReference type="Proteomes" id="UP000218767"/>
    </source>
</evidence>
<feature type="domain" description="HNH" evidence="1">
    <location>
        <begin position="54"/>
        <end position="87"/>
    </location>
</feature>
<evidence type="ECO:0000259" key="1">
    <source>
        <dbReference type="Pfam" id="PF01844"/>
    </source>
</evidence>
<keyword evidence="2" id="KW-0378">Hydrolase</keyword>
<keyword evidence="2" id="KW-0255">Endonuclease</keyword>
<name>A0A2A4X044_9GAMM</name>
<protein>
    <submittedName>
        <fullName evidence="2">Restriction endonuclease</fullName>
    </submittedName>
</protein>
<keyword evidence="2" id="KW-0540">Nuclease</keyword>
<dbReference type="EMBL" id="NVUL01000063">
    <property type="protein sequence ID" value="PCI76018.1"/>
    <property type="molecule type" value="Genomic_DNA"/>
</dbReference>
<comment type="caution">
    <text evidence="2">The sequence shown here is derived from an EMBL/GenBank/DDBJ whole genome shotgun (WGS) entry which is preliminary data.</text>
</comment>
<accession>A0A2A4X044</accession>
<evidence type="ECO:0000313" key="2">
    <source>
        <dbReference type="EMBL" id="PCI76018.1"/>
    </source>
</evidence>
<dbReference type="Proteomes" id="UP000218767">
    <property type="component" value="Unassembled WGS sequence"/>
</dbReference>
<gene>
    <name evidence="2" type="ORF">COB20_11520</name>
</gene>
<dbReference type="InterPro" id="IPR002711">
    <property type="entry name" value="HNH"/>
</dbReference>
<dbReference type="GO" id="GO:0003676">
    <property type="term" value="F:nucleic acid binding"/>
    <property type="evidence" value="ECO:0007669"/>
    <property type="project" value="InterPro"/>
</dbReference>
<sequence length="125" mass="14633">MQRSRKSLKKPRARAFQSQNGYCYYCNSSMWQDDINEYALKNAMSLRQARFFKSTGEHLIPFGEGGTSKQENIVAACRLCNERRHRRNANLTSTQYIEYVQRHVARGGWNTHLLARPYVQSQQAR</sequence>
<dbReference type="GO" id="GO:0008270">
    <property type="term" value="F:zinc ion binding"/>
    <property type="evidence" value="ECO:0007669"/>
    <property type="project" value="InterPro"/>
</dbReference>
<dbReference type="AlphaFoldDB" id="A0A2A4X044"/>
<dbReference type="InterPro" id="IPR003615">
    <property type="entry name" value="HNH_nuc"/>
</dbReference>
<proteinExistence type="predicted"/>
<dbReference type="Gene3D" id="1.10.30.50">
    <property type="match status" value="1"/>
</dbReference>
<dbReference type="CDD" id="cd00085">
    <property type="entry name" value="HNHc"/>
    <property type="match status" value="1"/>
</dbReference>
<reference evidence="3" key="1">
    <citation type="submission" date="2017-08" db="EMBL/GenBank/DDBJ databases">
        <title>A dynamic microbial community with high functional redundancy inhabits the cold, oxic subseafloor aquifer.</title>
        <authorList>
            <person name="Tully B.J."/>
            <person name="Wheat C.G."/>
            <person name="Glazer B.T."/>
            <person name="Huber J.A."/>
        </authorList>
    </citation>
    <scope>NUCLEOTIDE SEQUENCE [LARGE SCALE GENOMIC DNA]</scope>
</reference>
<dbReference type="GO" id="GO:0004519">
    <property type="term" value="F:endonuclease activity"/>
    <property type="evidence" value="ECO:0007669"/>
    <property type="project" value="UniProtKB-KW"/>
</dbReference>
<dbReference type="Pfam" id="PF01844">
    <property type="entry name" value="HNH"/>
    <property type="match status" value="1"/>
</dbReference>
<organism evidence="2 3">
    <name type="scientific">SAR86 cluster bacterium</name>
    <dbReference type="NCBI Taxonomy" id="2030880"/>
    <lineage>
        <taxon>Bacteria</taxon>
        <taxon>Pseudomonadati</taxon>
        <taxon>Pseudomonadota</taxon>
        <taxon>Gammaproteobacteria</taxon>
        <taxon>SAR86 cluster</taxon>
    </lineage>
</organism>